<evidence type="ECO:0000313" key="1">
    <source>
        <dbReference type="EMBL" id="KAA8514758.1"/>
    </source>
</evidence>
<evidence type="ECO:0000313" key="2">
    <source>
        <dbReference type="Proteomes" id="UP000325577"/>
    </source>
</evidence>
<protein>
    <submittedName>
        <fullName evidence="1">Uncharacterized protein</fullName>
    </submittedName>
</protein>
<keyword evidence="2" id="KW-1185">Reference proteome</keyword>
<dbReference type="AlphaFoldDB" id="A0A5J4ZB15"/>
<organism evidence="1 2">
    <name type="scientific">Nyssa sinensis</name>
    <dbReference type="NCBI Taxonomy" id="561372"/>
    <lineage>
        <taxon>Eukaryota</taxon>
        <taxon>Viridiplantae</taxon>
        <taxon>Streptophyta</taxon>
        <taxon>Embryophyta</taxon>
        <taxon>Tracheophyta</taxon>
        <taxon>Spermatophyta</taxon>
        <taxon>Magnoliopsida</taxon>
        <taxon>eudicotyledons</taxon>
        <taxon>Gunneridae</taxon>
        <taxon>Pentapetalae</taxon>
        <taxon>asterids</taxon>
        <taxon>Cornales</taxon>
        <taxon>Nyssaceae</taxon>
        <taxon>Nyssa</taxon>
    </lineage>
</organism>
<gene>
    <name evidence="1" type="ORF">F0562_017937</name>
</gene>
<reference evidence="1 2" key="1">
    <citation type="submission" date="2019-09" db="EMBL/GenBank/DDBJ databases">
        <title>A chromosome-level genome assembly of the Chinese tupelo Nyssa sinensis.</title>
        <authorList>
            <person name="Yang X."/>
            <person name="Kang M."/>
            <person name="Yang Y."/>
            <person name="Xiong H."/>
            <person name="Wang M."/>
            <person name="Zhang Z."/>
            <person name="Wang Z."/>
            <person name="Wu H."/>
            <person name="Ma T."/>
            <person name="Liu J."/>
            <person name="Xi Z."/>
        </authorList>
    </citation>
    <scope>NUCLEOTIDE SEQUENCE [LARGE SCALE GENOMIC DNA]</scope>
    <source>
        <strain evidence="1">J267</strain>
        <tissue evidence="1">Leaf</tissue>
    </source>
</reference>
<proteinExistence type="predicted"/>
<dbReference type="Proteomes" id="UP000325577">
    <property type="component" value="Linkage Group LG9"/>
</dbReference>
<sequence length="204" mass="22037">MLSTTCCTANRTSISTPIHNMNPIRSSQQQFLLHFNASPPKPLLPFCTSPCRTPTPHCCFKFVTAALAAGFQNQSWLQLLQFPPISPPAALQLATVAPDSTTTAPIAAAARLGIMRYDSVRLGSSIGYFGLDTSQLGSGTGYFRSGYYSVACLLVCKLVNGIGNLQGVRTDQVLRLEEFDKNGAATAAQVHHLAMLSMKEAWRQ</sequence>
<dbReference type="EMBL" id="CM018052">
    <property type="protein sequence ID" value="KAA8514758.1"/>
    <property type="molecule type" value="Genomic_DNA"/>
</dbReference>
<accession>A0A5J4ZB15</accession>
<name>A0A5J4ZB15_9ASTE</name>